<feature type="transmembrane region" description="Helical" evidence="8">
    <location>
        <begin position="7"/>
        <end position="28"/>
    </location>
</feature>
<evidence type="ECO:0000256" key="1">
    <source>
        <dbReference type="ARBA" id="ARBA00004651"/>
    </source>
</evidence>
<evidence type="ECO:0000256" key="5">
    <source>
        <dbReference type="ARBA" id="ARBA00022984"/>
    </source>
</evidence>
<dbReference type="PANTHER" id="PTHR47019">
    <property type="entry name" value="LIPID II FLIPPASE MURJ"/>
    <property type="match status" value="1"/>
</dbReference>
<keyword evidence="5" id="KW-0573">Peptidoglycan synthesis</keyword>
<dbReference type="RefSeq" id="WP_131280252.1">
    <property type="nucleotide sequence ID" value="NZ_JBHSLR010000009.1"/>
</dbReference>
<comment type="subcellular location">
    <subcellularLocation>
        <location evidence="1">Cell membrane</location>
        <topology evidence="1">Multi-pass membrane protein</topology>
    </subcellularLocation>
</comment>
<feature type="transmembrane region" description="Helical" evidence="8">
    <location>
        <begin position="244"/>
        <end position="266"/>
    </location>
</feature>
<feature type="transmembrane region" description="Helical" evidence="8">
    <location>
        <begin position="89"/>
        <end position="110"/>
    </location>
</feature>
<dbReference type="InterPro" id="IPR004268">
    <property type="entry name" value="MurJ"/>
</dbReference>
<evidence type="ECO:0000256" key="4">
    <source>
        <dbReference type="ARBA" id="ARBA00022960"/>
    </source>
</evidence>
<protein>
    <submittedName>
        <fullName evidence="9">Virulence factor MviN</fullName>
    </submittedName>
</protein>
<evidence type="ECO:0000256" key="7">
    <source>
        <dbReference type="ARBA" id="ARBA00023136"/>
    </source>
</evidence>
<dbReference type="Pfam" id="PF03023">
    <property type="entry name" value="MurJ"/>
    <property type="match status" value="1"/>
</dbReference>
<dbReference type="GO" id="GO:0005886">
    <property type="term" value="C:plasma membrane"/>
    <property type="evidence" value="ECO:0007669"/>
    <property type="project" value="UniProtKB-SubCell"/>
</dbReference>
<dbReference type="GO" id="GO:0034204">
    <property type="term" value="P:lipid translocation"/>
    <property type="evidence" value="ECO:0007669"/>
    <property type="project" value="TreeGrafter"/>
</dbReference>
<feature type="transmembrane region" description="Helical" evidence="8">
    <location>
        <begin position="494"/>
        <end position="519"/>
    </location>
</feature>
<feature type="transmembrane region" description="Helical" evidence="8">
    <location>
        <begin position="461"/>
        <end position="482"/>
    </location>
</feature>
<keyword evidence="4" id="KW-0133">Cell shape</keyword>
<feature type="transmembrane region" description="Helical" evidence="8">
    <location>
        <begin position="397"/>
        <end position="418"/>
    </location>
</feature>
<dbReference type="GO" id="GO:0009252">
    <property type="term" value="P:peptidoglycan biosynthetic process"/>
    <property type="evidence" value="ECO:0007669"/>
    <property type="project" value="UniProtKB-KW"/>
</dbReference>
<accession>A0A4Q9V1T2</accession>
<feature type="transmembrane region" description="Helical" evidence="8">
    <location>
        <begin position="366"/>
        <end position="385"/>
    </location>
</feature>
<feature type="transmembrane region" description="Helical" evidence="8">
    <location>
        <begin position="130"/>
        <end position="154"/>
    </location>
</feature>
<feature type="transmembrane region" description="Helical" evidence="8">
    <location>
        <begin position="202"/>
        <end position="223"/>
    </location>
</feature>
<sequence length="529" mass="55173">MKRALGGVVGAAGIIAILTLLSRIAGLLRKLAQSWAMSDGAVASAYDTANTVPNVLFEVAAGGALAGAVIPLMSKFLARGDKEKLDQTASALISWLLLIGLPISLLVAIFSHQIVGLLFGSDSAPQIVNLASVLLAMFALQIPFYGLSVVFTGILQAHKRFILPALSPLLSSVVVIAVFLSYAKTVGFGTEPSELPWRSILLLGWGTTAGVLIFSLPQLIPVLKLVRLRFTLNFPPGVARHTMRLAGAGFGALVAQQIAIIAIMYTSNSQGNVGTYNAFNYAFSIFMVPYAVLAVPVATAVFPRISAAVENASITKQNRDALESLVSTSTRLVVALGMVAAVLLAVLAEPAKIVIDLGRDIEGLEVAMTAMSGALVGYSVLYHGARVLYGLDAGKRVITVNSLAWGTVCVVLLSGIVTDIHGRVPTLILIGAALTAGMCVGALLIVLAIRAELGPGATEHLMRTVLLLLTILAPVAIVTKLLTDWLLKIGGYSIASAFGTAVVVGVIVLAGGLAAIFLADRRALLSLRK</sequence>
<comment type="caution">
    <text evidence="9">The sequence shown here is derived from an EMBL/GenBank/DDBJ whole genome shotgun (WGS) entry which is preliminary data.</text>
</comment>
<dbReference type="AlphaFoldDB" id="A0A4Q9V1T2"/>
<evidence type="ECO:0000256" key="8">
    <source>
        <dbReference type="SAM" id="Phobius"/>
    </source>
</evidence>
<feature type="transmembrane region" description="Helical" evidence="8">
    <location>
        <begin position="55"/>
        <end position="77"/>
    </location>
</feature>
<organism evidence="9 10">
    <name type="scientific">Arcanobacterium bovis</name>
    <dbReference type="NCBI Taxonomy" id="2529275"/>
    <lineage>
        <taxon>Bacteria</taxon>
        <taxon>Bacillati</taxon>
        <taxon>Actinomycetota</taxon>
        <taxon>Actinomycetes</taxon>
        <taxon>Actinomycetales</taxon>
        <taxon>Actinomycetaceae</taxon>
        <taxon>Arcanobacterium</taxon>
    </lineage>
</organism>
<dbReference type="GO" id="GO:0008360">
    <property type="term" value="P:regulation of cell shape"/>
    <property type="evidence" value="ECO:0007669"/>
    <property type="project" value="UniProtKB-KW"/>
</dbReference>
<keyword evidence="10" id="KW-1185">Reference proteome</keyword>
<evidence type="ECO:0000256" key="2">
    <source>
        <dbReference type="ARBA" id="ARBA00022475"/>
    </source>
</evidence>
<name>A0A4Q9V1T2_9ACTO</name>
<dbReference type="InterPro" id="IPR051050">
    <property type="entry name" value="Lipid_II_flippase_MurJ/MviN"/>
</dbReference>
<feature type="transmembrane region" description="Helical" evidence="8">
    <location>
        <begin position="161"/>
        <end position="182"/>
    </location>
</feature>
<feature type="transmembrane region" description="Helical" evidence="8">
    <location>
        <begin position="424"/>
        <end position="449"/>
    </location>
</feature>
<evidence type="ECO:0000256" key="3">
    <source>
        <dbReference type="ARBA" id="ARBA00022692"/>
    </source>
</evidence>
<dbReference type="GO" id="GO:0015648">
    <property type="term" value="F:lipid-linked peptidoglycan transporter activity"/>
    <property type="evidence" value="ECO:0007669"/>
    <property type="project" value="TreeGrafter"/>
</dbReference>
<dbReference type="PRINTS" id="PR01806">
    <property type="entry name" value="VIRFACTRMVIN"/>
</dbReference>
<keyword evidence="6 8" id="KW-1133">Transmembrane helix</keyword>
<dbReference type="PANTHER" id="PTHR47019:SF1">
    <property type="entry name" value="LIPID II FLIPPASE MURJ"/>
    <property type="match status" value="1"/>
</dbReference>
<keyword evidence="3 8" id="KW-0812">Transmembrane</keyword>
<keyword evidence="2" id="KW-1003">Cell membrane</keyword>
<dbReference type="EMBL" id="SJDT01000002">
    <property type="protein sequence ID" value="TBW23013.1"/>
    <property type="molecule type" value="Genomic_DNA"/>
</dbReference>
<dbReference type="OrthoDB" id="4350032at2"/>
<reference evidence="9 10" key="1">
    <citation type="submission" date="2019-02" db="EMBL/GenBank/DDBJ databases">
        <title>Arcanobacterium bovis sp. nov., isolated from the milk of a cow with mastitis.</title>
        <authorList>
            <person name="Sammra O."/>
            <person name="Foster G."/>
            <person name="Hassan A."/>
            <person name="Alssahen M."/>
            <person name="Laemmler C."/>
            <person name="Borowiak M."/>
            <person name="Malorny B."/>
            <person name="Abdulmawjood A."/>
        </authorList>
    </citation>
    <scope>NUCLEOTIDE SEQUENCE [LARGE SCALE GENOMIC DNA]</scope>
    <source>
        <strain evidence="9 10">C605018/01/1</strain>
    </source>
</reference>
<proteinExistence type="predicted"/>
<evidence type="ECO:0000313" key="9">
    <source>
        <dbReference type="EMBL" id="TBW23013.1"/>
    </source>
</evidence>
<feature type="transmembrane region" description="Helical" evidence="8">
    <location>
        <begin position="278"/>
        <end position="303"/>
    </location>
</feature>
<evidence type="ECO:0000256" key="6">
    <source>
        <dbReference type="ARBA" id="ARBA00022989"/>
    </source>
</evidence>
<gene>
    <name evidence="9" type="ORF">EZJ44_03755</name>
</gene>
<keyword evidence="7 8" id="KW-0472">Membrane</keyword>
<dbReference type="Proteomes" id="UP000293036">
    <property type="component" value="Unassembled WGS sequence"/>
</dbReference>
<evidence type="ECO:0000313" key="10">
    <source>
        <dbReference type="Proteomes" id="UP000293036"/>
    </source>
</evidence>
<feature type="transmembrane region" description="Helical" evidence="8">
    <location>
        <begin position="324"/>
        <end position="346"/>
    </location>
</feature>